<protein>
    <submittedName>
        <fullName evidence="1">Uncharacterized protein</fullName>
    </submittedName>
</protein>
<dbReference type="EMBL" id="JACEHE010000024">
    <property type="protein sequence ID" value="MBA2950026.1"/>
    <property type="molecule type" value="Genomic_DNA"/>
</dbReference>
<sequence length="56" mass="5724">MQAARRTGPQGCGRTRAFQAEPVAALGRRRYDAEYAAGAGLTADAVLAELAAAMGS</sequence>
<evidence type="ECO:0000313" key="2">
    <source>
        <dbReference type="Proteomes" id="UP000545761"/>
    </source>
</evidence>
<dbReference type="RefSeq" id="WP_181660963.1">
    <property type="nucleotide sequence ID" value="NZ_JACEHE010000024.1"/>
</dbReference>
<organism evidence="1 2">
    <name type="scientific">Streptomyces himalayensis subsp. himalayensis</name>
    <dbReference type="NCBI Taxonomy" id="2756131"/>
    <lineage>
        <taxon>Bacteria</taxon>
        <taxon>Bacillati</taxon>
        <taxon>Actinomycetota</taxon>
        <taxon>Actinomycetes</taxon>
        <taxon>Kitasatosporales</taxon>
        <taxon>Streptomycetaceae</taxon>
        <taxon>Streptomyces</taxon>
        <taxon>Streptomyces himalayensis</taxon>
    </lineage>
</organism>
<gene>
    <name evidence="1" type="ORF">H1D24_30505</name>
</gene>
<proteinExistence type="predicted"/>
<dbReference type="AlphaFoldDB" id="A0A7W0DRU2"/>
<comment type="caution">
    <text evidence="1">The sequence shown here is derived from an EMBL/GenBank/DDBJ whole genome shotgun (WGS) entry which is preliminary data.</text>
</comment>
<evidence type="ECO:0000313" key="1">
    <source>
        <dbReference type="EMBL" id="MBA2950026.1"/>
    </source>
</evidence>
<accession>A0A7W0DRU2</accession>
<reference evidence="1 2" key="1">
    <citation type="submission" date="2020-07" db="EMBL/GenBank/DDBJ databases">
        <title>Streptomyces isolated from Indian soil.</title>
        <authorList>
            <person name="Mandal S."/>
            <person name="Maiti P.K."/>
        </authorList>
    </citation>
    <scope>NUCLEOTIDE SEQUENCE [LARGE SCALE GENOMIC DNA]</scope>
    <source>
        <strain evidence="1 2">PSKA28</strain>
    </source>
</reference>
<name>A0A7W0DRU2_9ACTN</name>
<dbReference type="Proteomes" id="UP000545761">
    <property type="component" value="Unassembled WGS sequence"/>
</dbReference>